<feature type="domain" description="Heterokaryon incompatibility" evidence="1">
    <location>
        <begin position="77"/>
        <end position="217"/>
    </location>
</feature>
<keyword evidence="3" id="KW-1185">Reference proteome</keyword>
<evidence type="ECO:0000259" key="1">
    <source>
        <dbReference type="Pfam" id="PF06985"/>
    </source>
</evidence>
<sequence length="601" mass="69084">MTPKEKKRIALRKRIVPSKSESLTFDATELNAEASNKLFSYLSENRIRLINLYPGCLDDEIKCSVQEATLSDPSLSYYALSYVWGTFDEESYIELNGERFRVTKNLAEALRRLRQADQIETIWIDALCINQTDKKEKDTQVPLMGSIYKTAKKVVAFLGKHDETSPILFRVLKDLERRGDTQLALNLLDFEELSTLIPALHTFLRRGYWTRAWVVQELVLARDKWIQCEYDRVLYSTLEAFQESIMSYLPLITISPMGPVHIRGVAYSNEWHSRFPQLGSMEKELSTNGFLEGFLDVRCSNPRDHIYAFYNLLDSNIQNHIEVDYEKRPAEIIYQAAKGIIMETQSLHIITLRGRQVWPLEAWQYTMPSWCPFFGVPYINDSLPPRDYTRPYITEGIAKFSTDGKVMHVKGVVLGIIYETVPRIPLVHHPFNNISIKDKARVDDELEYAYKCIEFIEARADNDVELNCTVLGDIMAGEDGLLSYLKKTSELGSARMSRLNDFARYFISRQLSFFRYDDSFIDKSGSNKIAPDRIISDFAIIPGRAYTRDILCAILGSENLIVLRQQGEHYTVVGEAKTFTRTGDNILAKVDPSKYRAFSLV</sequence>
<dbReference type="InterPro" id="IPR052895">
    <property type="entry name" value="HetReg/Transcr_Mod"/>
</dbReference>
<reference evidence="3" key="1">
    <citation type="journal article" date="2017" name="Genome Biol.">
        <title>Comparative genomics reveals high biological diversity and specific adaptations in the industrially and medically important fungal genus Aspergillus.</title>
        <authorList>
            <person name="de Vries R.P."/>
            <person name="Riley R."/>
            <person name="Wiebenga A."/>
            <person name="Aguilar-Osorio G."/>
            <person name="Amillis S."/>
            <person name="Uchima C.A."/>
            <person name="Anderluh G."/>
            <person name="Asadollahi M."/>
            <person name="Askin M."/>
            <person name="Barry K."/>
            <person name="Battaglia E."/>
            <person name="Bayram O."/>
            <person name="Benocci T."/>
            <person name="Braus-Stromeyer S.A."/>
            <person name="Caldana C."/>
            <person name="Canovas D."/>
            <person name="Cerqueira G.C."/>
            <person name="Chen F."/>
            <person name="Chen W."/>
            <person name="Choi C."/>
            <person name="Clum A."/>
            <person name="Dos Santos R.A."/>
            <person name="Damasio A.R."/>
            <person name="Diallinas G."/>
            <person name="Emri T."/>
            <person name="Fekete E."/>
            <person name="Flipphi M."/>
            <person name="Freyberg S."/>
            <person name="Gallo A."/>
            <person name="Gournas C."/>
            <person name="Habgood R."/>
            <person name="Hainaut M."/>
            <person name="Harispe M.L."/>
            <person name="Henrissat B."/>
            <person name="Hilden K.S."/>
            <person name="Hope R."/>
            <person name="Hossain A."/>
            <person name="Karabika E."/>
            <person name="Karaffa L."/>
            <person name="Karanyi Z."/>
            <person name="Krasevec N."/>
            <person name="Kuo A."/>
            <person name="Kusch H."/>
            <person name="LaButti K."/>
            <person name="Lagendijk E.L."/>
            <person name="Lapidus A."/>
            <person name="Levasseur A."/>
            <person name="Lindquist E."/>
            <person name="Lipzen A."/>
            <person name="Logrieco A.F."/>
            <person name="MacCabe A."/>
            <person name="Maekelae M.R."/>
            <person name="Malavazi I."/>
            <person name="Melin P."/>
            <person name="Meyer V."/>
            <person name="Mielnichuk N."/>
            <person name="Miskei M."/>
            <person name="Molnar A.P."/>
            <person name="Mule G."/>
            <person name="Ngan C.Y."/>
            <person name="Orejas M."/>
            <person name="Orosz E."/>
            <person name="Ouedraogo J.P."/>
            <person name="Overkamp K.M."/>
            <person name="Park H.-S."/>
            <person name="Perrone G."/>
            <person name="Piumi F."/>
            <person name="Punt P.J."/>
            <person name="Ram A.F."/>
            <person name="Ramon A."/>
            <person name="Rauscher S."/>
            <person name="Record E."/>
            <person name="Riano-Pachon D.M."/>
            <person name="Robert V."/>
            <person name="Roehrig J."/>
            <person name="Ruller R."/>
            <person name="Salamov A."/>
            <person name="Salih N.S."/>
            <person name="Samson R.A."/>
            <person name="Sandor E."/>
            <person name="Sanguinetti M."/>
            <person name="Schuetze T."/>
            <person name="Sepcic K."/>
            <person name="Shelest E."/>
            <person name="Sherlock G."/>
            <person name="Sophianopoulou V."/>
            <person name="Squina F.M."/>
            <person name="Sun H."/>
            <person name="Susca A."/>
            <person name="Todd R.B."/>
            <person name="Tsang A."/>
            <person name="Unkles S.E."/>
            <person name="van de Wiele N."/>
            <person name="van Rossen-Uffink D."/>
            <person name="Oliveira J.V."/>
            <person name="Vesth T.C."/>
            <person name="Visser J."/>
            <person name="Yu J.-H."/>
            <person name="Zhou M."/>
            <person name="Andersen M.R."/>
            <person name="Archer D.B."/>
            <person name="Baker S.E."/>
            <person name="Benoit I."/>
            <person name="Brakhage A.A."/>
            <person name="Braus G.H."/>
            <person name="Fischer R."/>
            <person name="Frisvad J.C."/>
            <person name="Goldman G.H."/>
            <person name="Houbraken J."/>
            <person name="Oakley B."/>
            <person name="Pocsi I."/>
            <person name="Scazzocchio C."/>
            <person name="Seiboth B."/>
            <person name="vanKuyk P.A."/>
            <person name="Wortman J."/>
            <person name="Dyer P.S."/>
            <person name="Grigoriev I.V."/>
        </authorList>
    </citation>
    <scope>NUCLEOTIDE SEQUENCE [LARGE SCALE GENOMIC DNA]</scope>
    <source>
        <strain evidence="3">DTO 134E9</strain>
    </source>
</reference>
<evidence type="ECO:0000313" key="3">
    <source>
        <dbReference type="Proteomes" id="UP000184383"/>
    </source>
</evidence>
<dbReference type="GeneID" id="63752618"/>
<dbReference type="VEuPathDB" id="FungiDB:ASPWEDRAFT_46478"/>
<dbReference type="EMBL" id="KV878218">
    <property type="protein sequence ID" value="OJJ29735.1"/>
    <property type="molecule type" value="Genomic_DNA"/>
</dbReference>
<organism evidence="2 3">
    <name type="scientific">Aspergillus wentii DTO 134E9</name>
    <dbReference type="NCBI Taxonomy" id="1073089"/>
    <lineage>
        <taxon>Eukaryota</taxon>
        <taxon>Fungi</taxon>
        <taxon>Dikarya</taxon>
        <taxon>Ascomycota</taxon>
        <taxon>Pezizomycotina</taxon>
        <taxon>Eurotiomycetes</taxon>
        <taxon>Eurotiomycetidae</taxon>
        <taxon>Eurotiales</taxon>
        <taxon>Aspergillaceae</taxon>
        <taxon>Aspergillus</taxon>
        <taxon>Aspergillus subgen. Cremei</taxon>
    </lineage>
</organism>
<dbReference type="PANTHER" id="PTHR24148">
    <property type="entry name" value="ANKYRIN REPEAT DOMAIN-CONTAINING PROTEIN 39 HOMOLOG-RELATED"/>
    <property type="match status" value="1"/>
</dbReference>
<dbReference type="RefSeq" id="XP_040683412.1">
    <property type="nucleotide sequence ID" value="XM_040836770.1"/>
</dbReference>
<name>A0A1L9R484_ASPWE</name>
<dbReference type="PANTHER" id="PTHR24148:SF64">
    <property type="entry name" value="HETEROKARYON INCOMPATIBILITY DOMAIN-CONTAINING PROTEIN"/>
    <property type="match status" value="1"/>
</dbReference>
<dbReference type="AlphaFoldDB" id="A0A1L9R484"/>
<dbReference type="OrthoDB" id="4850726at2759"/>
<dbReference type="Pfam" id="PF06985">
    <property type="entry name" value="HET"/>
    <property type="match status" value="1"/>
</dbReference>
<dbReference type="InterPro" id="IPR010730">
    <property type="entry name" value="HET"/>
</dbReference>
<evidence type="ECO:0000313" key="2">
    <source>
        <dbReference type="EMBL" id="OJJ29735.1"/>
    </source>
</evidence>
<protein>
    <recommendedName>
        <fullName evidence="1">Heterokaryon incompatibility domain-containing protein</fullName>
    </recommendedName>
</protein>
<gene>
    <name evidence="2" type="ORF">ASPWEDRAFT_46478</name>
</gene>
<accession>A0A1L9R484</accession>
<proteinExistence type="predicted"/>
<dbReference type="STRING" id="1073089.A0A1L9R484"/>
<dbReference type="Proteomes" id="UP000184383">
    <property type="component" value="Unassembled WGS sequence"/>
</dbReference>